<feature type="domain" description="DUF1835" evidence="1">
    <location>
        <begin position="5"/>
        <end position="113"/>
    </location>
</feature>
<keyword evidence="3" id="KW-1185">Reference proteome</keyword>
<proteinExistence type="predicted"/>
<evidence type="ECO:0000313" key="3">
    <source>
        <dbReference type="Proteomes" id="UP000664163"/>
    </source>
</evidence>
<name>A0ABS3EUH5_9FLAO</name>
<evidence type="ECO:0000313" key="2">
    <source>
        <dbReference type="EMBL" id="MBO0329863.1"/>
    </source>
</evidence>
<comment type="caution">
    <text evidence="2">The sequence shown here is derived from an EMBL/GenBank/DDBJ whole genome shotgun (WGS) entry which is preliminary data.</text>
</comment>
<dbReference type="InterPro" id="IPR014973">
    <property type="entry name" value="DUF1835"/>
</dbReference>
<sequence>MKSLLHITNGDSFTSRLQTLEFKGDVITWREMLCEGKTLSTVGSESFWKTRFEFLNKNYKVSKSWFIEKTLKEYRSLCNHKQQDQIVLWFEYDLFCQINMLAVISWLKQHRRHAEISLVCSGKVEGSTKLYGLNELDDDKLMELYENRKVLSQDDIEYADYIWQLYCSDNPIRLENQIDNNDFQFEYLSDALKTHLKRFPTIKNGLNDLENHILEVAKQEKPRSKKELLHNLLTDQGFYGFGDTQYERMVTSLKPLFSSFDPVKLTKKGLDVLKQEANYYSELRDNQMYLGGSLKYNFLYNTDTDRILKL</sequence>
<gene>
    <name evidence="2" type="ORF">J0X13_04845</name>
</gene>
<organism evidence="2 3">
    <name type="scientific">[Muricauda] lutisoli</name>
    <dbReference type="NCBI Taxonomy" id="2816035"/>
    <lineage>
        <taxon>Bacteria</taxon>
        <taxon>Pseudomonadati</taxon>
        <taxon>Bacteroidota</taxon>
        <taxon>Flavobacteriia</taxon>
        <taxon>Flavobacteriales</taxon>
        <taxon>Flavobacteriaceae</taxon>
        <taxon>Allomuricauda</taxon>
    </lineage>
</organism>
<dbReference type="RefSeq" id="WP_207070312.1">
    <property type="nucleotide sequence ID" value="NZ_JAFLND010000001.1"/>
</dbReference>
<dbReference type="Pfam" id="PF08874">
    <property type="entry name" value="DUF1835"/>
    <property type="match status" value="1"/>
</dbReference>
<dbReference type="Proteomes" id="UP000664163">
    <property type="component" value="Unassembled WGS sequence"/>
</dbReference>
<accession>A0ABS3EUH5</accession>
<protein>
    <submittedName>
        <fullName evidence="2">DUF1835 domain-containing protein</fullName>
    </submittedName>
</protein>
<reference evidence="2 3" key="1">
    <citation type="submission" date="2021-03" db="EMBL/GenBank/DDBJ databases">
        <title>Muricauda sp. CAU 1631 isolated from Incheon.</title>
        <authorList>
            <person name="Kim W."/>
        </authorList>
    </citation>
    <scope>NUCLEOTIDE SEQUENCE [LARGE SCALE GENOMIC DNA]</scope>
    <source>
        <strain evidence="2 3">CAU 1631</strain>
    </source>
</reference>
<evidence type="ECO:0000259" key="1">
    <source>
        <dbReference type="Pfam" id="PF08874"/>
    </source>
</evidence>
<dbReference type="EMBL" id="JAFLND010000001">
    <property type="protein sequence ID" value="MBO0329863.1"/>
    <property type="molecule type" value="Genomic_DNA"/>
</dbReference>